<comment type="caution">
    <text evidence="4">The sequence shown here is derived from an EMBL/GenBank/DDBJ whole genome shotgun (WGS) entry which is preliminary data.</text>
</comment>
<proteinExistence type="predicted"/>
<dbReference type="OrthoDB" id="8019190at2759"/>
<dbReference type="InterPro" id="IPR041588">
    <property type="entry name" value="Integrase_H2C2"/>
</dbReference>
<reference evidence="4 5" key="1">
    <citation type="submission" date="2015-01" db="EMBL/GenBank/DDBJ databases">
        <title>Evolution of Trichinella species and genotypes.</title>
        <authorList>
            <person name="Korhonen P.K."/>
            <person name="Edoardo P."/>
            <person name="Giuseppe L.R."/>
            <person name="Gasser R.B."/>
        </authorList>
    </citation>
    <scope>NUCLEOTIDE SEQUENCE [LARGE SCALE GENOMIC DNA]</scope>
    <source>
        <strain evidence="4">ISS120</strain>
    </source>
</reference>
<dbReference type="InterPro" id="IPR040676">
    <property type="entry name" value="DUF5641"/>
</dbReference>
<accession>A0A0V1C8R8</accession>
<feature type="domain" description="DUF5641" evidence="3">
    <location>
        <begin position="259"/>
        <end position="352"/>
    </location>
</feature>
<dbReference type="PANTHER" id="PTHR47331">
    <property type="entry name" value="PHD-TYPE DOMAIN-CONTAINING PROTEIN"/>
    <property type="match status" value="1"/>
</dbReference>
<evidence type="ECO:0000313" key="4">
    <source>
        <dbReference type="EMBL" id="KRY45707.1"/>
    </source>
</evidence>
<organism evidence="4 5">
    <name type="scientific">Trichinella britovi</name>
    <name type="common">Parasitic roundworm</name>
    <dbReference type="NCBI Taxonomy" id="45882"/>
    <lineage>
        <taxon>Eukaryota</taxon>
        <taxon>Metazoa</taxon>
        <taxon>Ecdysozoa</taxon>
        <taxon>Nematoda</taxon>
        <taxon>Enoplea</taxon>
        <taxon>Dorylaimia</taxon>
        <taxon>Trichinellida</taxon>
        <taxon>Trichinellidae</taxon>
        <taxon>Trichinella</taxon>
    </lineage>
</organism>
<name>A0A0V1C8R8_TRIBR</name>
<keyword evidence="5" id="KW-1185">Reference proteome</keyword>
<evidence type="ECO:0000256" key="1">
    <source>
        <dbReference type="SAM" id="MobiDB-lite"/>
    </source>
</evidence>
<gene>
    <name evidence="4" type="ORF">T03_3529</name>
</gene>
<evidence type="ECO:0000259" key="3">
    <source>
        <dbReference type="Pfam" id="PF18701"/>
    </source>
</evidence>
<dbReference type="Gene3D" id="1.10.340.70">
    <property type="match status" value="1"/>
</dbReference>
<sequence>LIRCCHLRQLHAGMFQTLAMLRQRYWIPQRRSRVRHVIRGCLQCRWATSRPLQPSMAALLEDQTSPCMTTPSDALRLRAWAWISPSPIRGGDEESHGTEVCVSNYVHGLPCNTLGARRGDVDGRCAANSPTFHAPAGQAGDHSDRQFPLLPERRVRTASALAGDRRGPGSEIFGRTKDPVEVYPTKSAMDGRLLGALRPDHEGVSSKCSRTGAARRRRASDPPVPFQLLTGRTYADLPEVEDQDPIWHPPERGRREWNSRWRYRQQLLAKWWRRWRSGYLATLLPRWKWTSTTEGPKLNDLILILEDNVPRARCPLGVVTELFPGNDGVSRAARLRTSTAEVTRLVAKLVVLEPARISDGRTSFTSGGRM</sequence>
<dbReference type="AlphaFoldDB" id="A0A0V1C8R8"/>
<dbReference type="Pfam" id="PF18701">
    <property type="entry name" value="DUF5641"/>
    <property type="match status" value="1"/>
</dbReference>
<evidence type="ECO:0000259" key="2">
    <source>
        <dbReference type="Pfam" id="PF17921"/>
    </source>
</evidence>
<evidence type="ECO:0000313" key="5">
    <source>
        <dbReference type="Proteomes" id="UP000054653"/>
    </source>
</evidence>
<dbReference type="STRING" id="45882.A0A0V1C8R8"/>
<feature type="non-terminal residue" evidence="4">
    <location>
        <position position="1"/>
    </location>
</feature>
<feature type="region of interest" description="Disordered" evidence="1">
    <location>
        <begin position="200"/>
        <end position="222"/>
    </location>
</feature>
<dbReference type="Proteomes" id="UP000054653">
    <property type="component" value="Unassembled WGS sequence"/>
</dbReference>
<dbReference type="Pfam" id="PF17921">
    <property type="entry name" value="Integrase_H2C2"/>
    <property type="match status" value="1"/>
</dbReference>
<dbReference type="EMBL" id="JYDI01000336">
    <property type="protein sequence ID" value="KRY45707.1"/>
    <property type="molecule type" value="Genomic_DNA"/>
</dbReference>
<feature type="domain" description="Integrase zinc-binding" evidence="2">
    <location>
        <begin position="1"/>
        <end position="45"/>
    </location>
</feature>
<evidence type="ECO:0008006" key="6">
    <source>
        <dbReference type="Google" id="ProtNLM"/>
    </source>
</evidence>
<protein>
    <recommendedName>
        <fullName evidence="6">DUF5641 domain-containing protein</fullName>
    </recommendedName>
</protein>
<dbReference type="PANTHER" id="PTHR47331:SF5">
    <property type="entry name" value="RIBONUCLEASE H"/>
    <property type="match status" value="1"/>
</dbReference>